<organism evidence="5 6">
    <name type="scientific">Bifidobacterium goeldii</name>
    <dbReference type="NCBI Taxonomy" id="2306975"/>
    <lineage>
        <taxon>Bacteria</taxon>
        <taxon>Bacillati</taxon>
        <taxon>Actinomycetota</taxon>
        <taxon>Actinomycetes</taxon>
        <taxon>Bifidobacteriales</taxon>
        <taxon>Bifidobacteriaceae</taxon>
        <taxon>Bifidobacterium</taxon>
    </lineage>
</organism>
<feature type="compositionally biased region" description="Low complexity" evidence="2">
    <location>
        <begin position="63"/>
        <end position="87"/>
    </location>
</feature>
<dbReference type="Proteomes" id="UP000287533">
    <property type="component" value="Unassembled WGS sequence"/>
</dbReference>
<feature type="coiled-coil region" evidence="1">
    <location>
        <begin position="264"/>
        <end position="306"/>
    </location>
</feature>
<keyword evidence="1" id="KW-0175">Coiled coil</keyword>
<gene>
    <name evidence="5" type="ORF">D2E25_0908</name>
</gene>
<feature type="compositionally biased region" description="Low complexity" evidence="2">
    <location>
        <begin position="30"/>
        <end position="41"/>
    </location>
</feature>
<proteinExistence type="predicted"/>
<accession>A0A430FL00</accession>
<evidence type="ECO:0000256" key="2">
    <source>
        <dbReference type="SAM" id="MobiDB-lite"/>
    </source>
</evidence>
<keyword evidence="3" id="KW-1133">Transmembrane helix</keyword>
<dbReference type="EMBL" id="QXGL01000002">
    <property type="protein sequence ID" value="RSX53585.1"/>
    <property type="molecule type" value="Genomic_DNA"/>
</dbReference>
<evidence type="ECO:0000259" key="4">
    <source>
        <dbReference type="Pfam" id="PF13240"/>
    </source>
</evidence>
<comment type="caution">
    <text evidence="5">The sequence shown here is derived from an EMBL/GenBank/DDBJ whole genome shotgun (WGS) entry which is preliminary data.</text>
</comment>
<dbReference type="RefSeq" id="WP_125980265.1">
    <property type="nucleotide sequence ID" value="NZ_QXGL01000002.1"/>
</dbReference>
<dbReference type="InterPro" id="IPR026870">
    <property type="entry name" value="Zinc_ribbon_dom"/>
</dbReference>
<feature type="transmembrane region" description="Helical" evidence="3">
    <location>
        <begin position="94"/>
        <end position="116"/>
    </location>
</feature>
<keyword evidence="6" id="KW-1185">Reference proteome</keyword>
<keyword evidence="3" id="KW-0472">Membrane</keyword>
<name>A0A430FL00_9BIFI</name>
<dbReference type="Pfam" id="PF13240">
    <property type="entry name" value="Zn_Ribbon_1"/>
    <property type="match status" value="1"/>
</dbReference>
<sequence>MSARFCTSCGSPLSENARFCTTCGQAVSTANAPAAPSEPNAPVTPDSLPETSPVPPAAPQPQQPEQQPTAQQPEQQPEQSESSPSQPKQHRRTIIIIAAVCAVVLVIAAVAGGLWWSHHNQETQLAACQSMLSRIKSGEGAASKKIERAQELSHVTADQVDDQSTVEALAKAQKELGSAVSASDYQCPTDARAAELKTTTEHMDKAWSAQNKHLKALVKAADAVETSRASKSFTADKADLQSKLSDAQSLLTSSQGRVFDDTARNQLQTEIAKVNDTLSSITSKDADKLSEASKELQTAVDAVNKAVSDYTADHSRCQSFAGGFGAFQAGGSLILSADCSYKLTGPMDVVYETHSYASQSFTKNNDGSYSWRNEAGDTISYLPPGVHSPQMDEYYAASNMTTPDEMVQRAKIVGPGLYVKGASGVTSSLSN</sequence>
<reference evidence="5 6" key="1">
    <citation type="submission" date="2018-09" db="EMBL/GenBank/DDBJ databases">
        <title>Characterization of the phylogenetic diversity of five novel species belonging to the genus Bifidobacterium.</title>
        <authorList>
            <person name="Lugli G.A."/>
            <person name="Duranti S."/>
            <person name="Milani C."/>
        </authorList>
    </citation>
    <scope>NUCLEOTIDE SEQUENCE [LARGE SCALE GENOMIC DNA]</scope>
    <source>
        <strain evidence="5 6">2034B</strain>
    </source>
</reference>
<dbReference type="AlphaFoldDB" id="A0A430FL00"/>
<evidence type="ECO:0000313" key="6">
    <source>
        <dbReference type="Proteomes" id="UP000287533"/>
    </source>
</evidence>
<feature type="region of interest" description="Disordered" evidence="2">
    <location>
        <begin position="28"/>
        <end position="89"/>
    </location>
</feature>
<keyword evidence="3" id="KW-0812">Transmembrane</keyword>
<evidence type="ECO:0000256" key="3">
    <source>
        <dbReference type="SAM" id="Phobius"/>
    </source>
</evidence>
<dbReference type="OrthoDB" id="9429779at2"/>
<protein>
    <submittedName>
        <fullName evidence="5">Tyrosine phosphatase</fullName>
    </submittedName>
</protein>
<feature type="domain" description="Zinc-ribbon" evidence="4">
    <location>
        <begin position="5"/>
        <end position="26"/>
    </location>
</feature>
<evidence type="ECO:0000256" key="1">
    <source>
        <dbReference type="SAM" id="Coils"/>
    </source>
</evidence>
<evidence type="ECO:0000313" key="5">
    <source>
        <dbReference type="EMBL" id="RSX53585.1"/>
    </source>
</evidence>
<feature type="compositionally biased region" description="Pro residues" evidence="2">
    <location>
        <begin position="52"/>
        <end position="62"/>
    </location>
</feature>